<reference evidence="2" key="1">
    <citation type="submission" date="2015-04" db="UniProtKB">
        <authorList>
            <consortium name="EnsemblPlants"/>
        </authorList>
    </citation>
    <scope>IDENTIFICATION</scope>
    <source>
        <strain evidence="2">SL10</strain>
    </source>
</reference>
<dbReference type="EnsemblPlants" id="ONIVA09G15970.1">
    <property type="protein sequence ID" value="ONIVA09G15970.1"/>
    <property type="gene ID" value="ONIVA09G15970"/>
</dbReference>
<sequence>MGRSRGGEGEGVGVEEIEGPTRMEVVEECGVTGEGRGSSSWRWCRGSRGSMGGNRNPVRAPPQ</sequence>
<proteinExistence type="predicted"/>
<protein>
    <recommendedName>
        <fullName evidence="4">DUF834 domain-containing protein</fullName>
    </recommendedName>
</protein>
<dbReference type="HOGENOM" id="CLU_2889728_0_0_1"/>
<evidence type="ECO:0008006" key="4">
    <source>
        <dbReference type="Google" id="ProtNLM"/>
    </source>
</evidence>
<name>A0A0E0ILT0_ORYNI</name>
<dbReference type="AlphaFoldDB" id="A0A0E0ILT0"/>
<feature type="compositionally biased region" description="Low complexity" evidence="1">
    <location>
        <begin position="37"/>
        <end position="56"/>
    </location>
</feature>
<dbReference type="Proteomes" id="UP000006591">
    <property type="component" value="Chromosome 9"/>
</dbReference>
<keyword evidence="3" id="KW-1185">Reference proteome</keyword>
<evidence type="ECO:0000313" key="2">
    <source>
        <dbReference type="EnsemblPlants" id="ONIVA09G15970.1"/>
    </source>
</evidence>
<dbReference type="Gramene" id="ONIVA09G15970.1">
    <property type="protein sequence ID" value="ONIVA09G15970.1"/>
    <property type="gene ID" value="ONIVA09G15970"/>
</dbReference>
<reference evidence="2" key="2">
    <citation type="submission" date="2018-04" db="EMBL/GenBank/DDBJ databases">
        <title>OnivRS2 (Oryza nivara Reference Sequence Version 2).</title>
        <authorList>
            <person name="Zhang J."/>
            <person name="Kudrna D."/>
            <person name="Lee S."/>
            <person name="Talag J."/>
            <person name="Rajasekar S."/>
            <person name="Welchert J."/>
            <person name="Hsing Y.-I."/>
            <person name="Wing R.A."/>
        </authorList>
    </citation>
    <scope>NUCLEOTIDE SEQUENCE [LARGE SCALE GENOMIC DNA]</scope>
    <source>
        <strain evidence="2">SL10</strain>
    </source>
</reference>
<organism evidence="2">
    <name type="scientific">Oryza nivara</name>
    <name type="common">Indian wild rice</name>
    <name type="synonym">Oryza sativa f. spontanea</name>
    <dbReference type="NCBI Taxonomy" id="4536"/>
    <lineage>
        <taxon>Eukaryota</taxon>
        <taxon>Viridiplantae</taxon>
        <taxon>Streptophyta</taxon>
        <taxon>Embryophyta</taxon>
        <taxon>Tracheophyta</taxon>
        <taxon>Spermatophyta</taxon>
        <taxon>Magnoliopsida</taxon>
        <taxon>Liliopsida</taxon>
        <taxon>Poales</taxon>
        <taxon>Poaceae</taxon>
        <taxon>BOP clade</taxon>
        <taxon>Oryzoideae</taxon>
        <taxon>Oryzeae</taxon>
        <taxon>Oryzinae</taxon>
        <taxon>Oryza</taxon>
    </lineage>
</organism>
<accession>A0A0E0ILT0</accession>
<evidence type="ECO:0000256" key="1">
    <source>
        <dbReference type="SAM" id="MobiDB-lite"/>
    </source>
</evidence>
<feature type="region of interest" description="Disordered" evidence="1">
    <location>
        <begin position="31"/>
        <end position="63"/>
    </location>
</feature>
<feature type="region of interest" description="Disordered" evidence="1">
    <location>
        <begin position="1"/>
        <end position="20"/>
    </location>
</feature>
<evidence type="ECO:0000313" key="3">
    <source>
        <dbReference type="Proteomes" id="UP000006591"/>
    </source>
</evidence>